<proteinExistence type="predicted"/>
<dbReference type="InterPro" id="IPR035914">
    <property type="entry name" value="Sperma_CUB_dom_sf"/>
</dbReference>
<reference evidence="1 2" key="1">
    <citation type="submission" date="2018-04" db="EMBL/GenBank/DDBJ databases">
        <title>The genome of golden apple snail Pomacea canaliculata provides insight into stress tolerance and invasive adaptation.</title>
        <authorList>
            <person name="Liu C."/>
            <person name="Liu B."/>
            <person name="Ren Y."/>
            <person name="Zhang Y."/>
            <person name="Wang H."/>
            <person name="Li S."/>
            <person name="Jiang F."/>
            <person name="Yin L."/>
            <person name="Zhang G."/>
            <person name="Qian W."/>
            <person name="Fan W."/>
        </authorList>
    </citation>
    <scope>NUCLEOTIDE SEQUENCE [LARGE SCALE GENOMIC DNA]</scope>
    <source>
        <strain evidence="1">SZHN2017</strain>
        <tissue evidence="1">Muscle</tissue>
    </source>
</reference>
<evidence type="ECO:0008006" key="3">
    <source>
        <dbReference type="Google" id="ProtNLM"/>
    </source>
</evidence>
<dbReference type="AlphaFoldDB" id="A0A2T7P0W1"/>
<keyword evidence="2" id="KW-1185">Reference proteome</keyword>
<evidence type="ECO:0000313" key="1">
    <source>
        <dbReference type="EMBL" id="PVD27062.1"/>
    </source>
</evidence>
<dbReference type="EMBL" id="PZQS01000007">
    <property type="protein sequence ID" value="PVD27062.1"/>
    <property type="molecule type" value="Genomic_DNA"/>
</dbReference>
<evidence type="ECO:0000313" key="2">
    <source>
        <dbReference type="Proteomes" id="UP000245119"/>
    </source>
</evidence>
<accession>A0A2T7P0W1</accession>
<dbReference type="Gene3D" id="2.60.120.290">
    <property type="entry name" value="Spermadhesin, CUB domain"/>
    <property type="match status" value="1"/>
</dbReference>
<gene>
    <name evidence="1" type="ORF">C0Q70_12212</name>
</gene>
<dbReference type="Proteomes" id="UP000245119">
    <property type="component" value="Linkage Group LG7"/>
</dbReference>
<organism evidence="1 2">
    <name type="scientific">Pomacea canaliculata</name>
    <name type="common">Golden apple snail</name>
    <dbReference type="NCBI Taxonomy" id="400727"/>
    <lineage>
        <taxon>Eukaryota</taxon>
        <taxon>Metazoa</taxon>
        <taxon>Spiralia</taxon>
        <taxon>Lophotrochozoa</taxon>
        <taxon>Mollusca</taxon>
        <taxon>Gastropoda</taxon>
        <taxon>Caenogastropoda</taxon>
        <taxon>Architaenioglossa</taxon>
        <taxon>Ampullarioidea</taxon>
        <taxon>Ampullariidae</taxon>
        <taxon>Pomacea</taxon>
    </lineage>
</organism>
<sequence>MHIAYSQKRLIISSFVPSNGQCRYLLVAPSDMDVVEVEVQGMMVSSRSDTCKGDYISFYNGEMVADIVMTSSLDVSHRVSPKINPRRIFLPSTLYLVLAGKGDSTSALDLGRWCGVPTRRVNFRSTGP</sequence>
<protein>
    <recommendedName>
        <fullName evidence="3">CUB domain-containing protein</fullName>
    </recommendedName>
</protein>
<comment type="caution">
    <text evidence="1">The sequence shown here is derived from an EMBL/GenBank/DDBJ whole genome shotgun (WGS) entry which is preliminary data.</text>
</comment>
<name>A0A2T7P0W1_POMCA</name>